<keyword evidence="2" id="KW-0418">Kinase</keyword>
<dbReference type="Proteomes" id="UP001229651">
    <property type="component" value="Unassembled WGS sequence"/>
</dbReference>
<organism evidence="2 3">
    <name type="scientific">Amycolatopsis thermophila</name>
    <dbReference type="NCBI Taxonomy" id="206084"/>
    <lineage>
        <taxon>Bacteria</taxon>
        <taxon>Bacillati</taxon>
        <taxon>Actinomycetota</taxon>
        <taxon>Actinomycetes</taxon>
        <taxon>Pseudonocardiales</taxon>
        <taxon>Pseudonocardiaceae</taxon>
        <taxon>Amycolatopsis</taxon>
    </lineage>
</organism>
<dbReference type="InterPro" id="IPR002575">
    <property type="entry name" value="Aminoglycoside_PTrfase"/>
</dbReference>
<evidence type="ECO:0000259" key="1">
    <source>
        <dbReference type="Pfam" id="PF01636"/>
    </source>
</evidence>
<dbReference type="Gene3D" id="3.90.1200.10">
    <property type="match status" value="1"/>
</dbReference>
<gene>
    <name evidence="2" type="ORF">FB470_003667</name>
</gene>
<dbReference type="SUPFAM" id="SSF56112">
    <property type="entry name" value="Protein kinase-like (PK-like)"/>
    <property type="match status" value="1"/>
</dbReference>
<reference evidence="2 3" key="1">
    <citation type="submission" date="2023-07" db="EMBL/GenBank/DDBJ databases">
        <title>Sequencing the genomes of 1000 actinobacteria strains.</title>
        <authorList>
            <person name="Klenk H.-P."/>
        </authorList>
    </citation>
    <scope>NUCLEOTIDE SEQUENCE [LARGE SCALE GENOMIC DNA]</scope>
    <source>
        <strain evidence="2 3">DSM 45805</strain>
    </source>
</reference>
<keyword evidence="3" id="KW-1185">Reference proteome</keyword>
<protein>
    <submittedName>
        <fullName evidence="2">Ser/Thr protein kinase RdoA (MazF antagonist)</fullName>
    </submittedName>
</protein>
<dbReference type="RefSeq" id="WP_306993145.1">
    <property type="nucleotide sequence ID" value="NZ_JAUSUT010000001.1"/>
</dbReference>
<name>A0ABU0EX39_9PSEU</name>
<feature type="domain" description="Aminoglycoside phosphotransferase" evidence="1">
    <location>
        <begin position="20"/>
        <end position="240"/>
    </location>
</feature>
<keyword evidence="2" id="KW-0808">Transferase</keyword>
<evidence type="ECO:0000313" key="3">
    <source>
        <dbReference type="Proteomes" id="UP001229651"/>
    </source>
</evidence>
<proteinExistence type="predicted"/>
<dbReference type="GO" id="GO:0016301">
    <property type="term" value="F:kinase activity"/>
    <property type="evidence" value="ECO:0007669"/>
    <property type="project" value="UniProtKB-KW"/>
</dbReference>
<dbReference type="InterPro" id="IPR011009">
    <property type="entry name" value="Kinase-like_dom_sf"/>
</dbReference>
<dbReference type="Pfam" id="PF01636">
    <property type="entry name" value="APH"/>
    <property type="match status" value="1"/>
</dbReference>
<sequence>MPAPHLEWLDELGLGGLPRRQLSGGYRNAAWSLGDRFVLKVGGRPAVEAALARLLPGIAPEVIAVTNGASVSTFVPGVSAEVLLSRLGPADARELGVAAGRTLARIGEIHFTGPGWFLDHELRLGGMPGDLAVFVAACLARLHPGWRLTEAEVRGLLVRARERAPLVPDGEARLVHSDFNPKNLLAARTGDGWRVTVLDWEFAHSGSPLTDLGNVLRFGDTPFTDGVVEGFGPRPEGWREAARALDLFALADFLTRPPQEPLASRLLGVIRTAAATPGPARRSSGDRSGRG</sequence>
<comment type="caution">
    <text evidence="2">The sequence shown here is derived from an EMBL/GenBank/DDBJ whole genome shotgun (WGS) entry which is preliminary data.</text>
</comment>
<evidence type="ECO:0000313" key="2">
    <source>
        <dbReference type="EMBL" id="MDQ0379673.1"/>
    </source>
</evidence>
<accession>A0ABU0EX39</accession>
<dbReference type="EMBL" id="JAUSUT010000001">
    <property type="protein sequence ID" value="MDQ0379673.1"/>
    <property type="molecule type" value="Genomic_DNA"/>
</dbReference>